<dbReference type="InterPro" id="IPR036291">
    <property type="entry name" value="NAD(P)-bd_dom_sf"/>
</dbReference>
<dbReference type="PANTHER" id="PTHR43725">
    <property type="entry name" value="UDP-GLUCOSE 4-EPIMERASE"/>
    <property type="match status" value="1"/>
</dbReference>
<dbReference type="EC" id="5.1.3.2" evidence="4"/>
<dbReference type="Proteomes" id="UP000748531">
    <property type="component" value="Unassembled WGS sequence"/>
</dbReference>
<keyword evidence="6" id="KW-0119">Carbohydrate metabolism</keyword>
<proteinExistence type="predicted"/>
<comment type="catalytic activity">
    <reaction evidence="1">
        <text>UDP-alpha-D-glucose = UDP-alpha-D-galactose</text>
        <dbReference type="Rhea" id="RHEA:22168"/>
        <dbReference type="ChEBI" id="CHEBI:58885"/>
        <dbReference type="ChEBI" id="CHEBI:66914"/>
        <dbReference type="EC" id="5.1.3.2"/>
    </reaction>
</comment>
<evidence type="ECO:0000256" key="2">
    <source>
        <dbReference type="ARBA" id="ARBA00001911"/>
    </source>
</evidence>
<keyword evidence="6" id="KW-0299">Galactose metabolism</keyword>
<protein>
    <recommendedName>
        <fullName evidence="4">UDP-glucose 4-epimerase</fullName>
        <ecNumber evidence="4">5.1.3.2</ecNumber>
    </recommendedName>
</protein>
<evidence type="ECO:0000259" key="8">
    <source>
        <dbReference type="Pfam" id="PF01370"/>
    </source>
</evidence>
<dbReference type="GO" id="GO:0003978">
    <property type="term" value="F:UDP-glucose 4-epimerase activity"/>
    <property type="evidence" value="ECO:0007669"/>
    <property type="project" value="UniProtKB-EC"/>
</dbReference>
<dbReference type="Pfam" id="PF01370">
    <property type="entry name" value="Epimerase"/>
    <property type="match status" value="1"/>
</dbReference>
<keyword evidence="7" id="KW-0413">Isomerase</keyword>
<dbReference type="AlphaFoldDB" id="A0A8J4WPS4"/>
<dbReference type="GO" id="GO:0005829">
    <property type="term" value="C:cytosol"/>
    <property type="evidence" value="ECO:0007669"/>
    <property type="project" value="TreeGrafter"/>
</dbReference>
<dbReference type="EMBL" id="LUCH01004532">
    <property type="protein sequence ID" value="KAF5398905.1"/>
    <property type="molecule type" value="Genomic_DNA"/>
</dbReference>
<dbReference type="PANTHER" id="PTHR43725:SF47">
    <property type="entry name" value="UDP-GLUCOSE 4-EPIMERASE"/>
    <property type="match status" value="1"/>
</dbReference>
<keyword evidence="5" id="KW-0520">NAD</keyword>
<evidence type="ECO:0000256" key="5">
    <source>
        <dbReference type="ARBA" id="ARBA00023027"/>
    </source>
</evidence>
<sequence length="53" mass="5480">MSGDRSQCVLVTGGSGYIGSHTLVELQTAGYDVVAVDNLANSNIGECNVFFLG</sequence>
<evidence type="ECO:0000313" key="9">
    <source>
        <dbReference type="EMBL" id="KAF5398905.1"/>
    </source>
</evidence>
<name>A0A8J4WPS4_9TREM</name>
<comment type="caution">
    <text evidence="9">The sequence shown here is derived from an EMBL/GenBank/DDBJ whole genome shotgun (WGS) entry which is preliminary data.</text>
</comment>
<evidence type="ECO:0000256" key="7">
    <source>
        <dbReference type="ARBA" id="ARBA00023235"/>
    </source>
</evidence>
<organism evidence="9 10">
    <name type="scientific">Paragonimus heterotremus</name>
    <dbReference type="NCBI Taxonomy" id="100268"/>
    <lineage>
        <taxon>Eukaryota</taxon>
        <taxon>Metazoa</taxon>
        <taxon>Spiralia</taxon>
        <taxon>Lophotrochozoa</taxon>
        <taxon>Platyhelminthes</taxon>
        <taxon>Trematoda</taxon>
        <taxon>Digenea</taxon>
        <taxon>Plagiorchiida</taxon>
        <taxon>Troglotremata</taxon>
        <taxon>Troglotrematidae</taxon>
        <taxon>Paragonimus</taxon>
    </lineage>
</organism>
<dbReference type="OrthoDB" id="6279099at2759"/>
<accession>A0A8J4WPS4</accession>
<comment type="cofactor">
    <cofactor evidence="2">
        <name>NAD(+)</name>
        <dbReference type="ChEBI" id="CHEBI:57540"/>
    </cofactor>
</comment>
<reference evidence="9" key="1">
    <citation type="submission" date="2019-05" db="EMBL/GenBank/DDBJ databases">
        <title>Annotation for the trematode Paragonimus heterotremus.</title>
        <authorList>
            <person name="Choi Y.-J."/>
        </authorList>
    </citation>
    <scope>NUCLEOTIDE SEQUENCE</scope>
    <source>
        <strain evidence="9">LC</strain>
    </source>
</reference>
<keyword evidence="10" id="KW-1185">Reference proteome</keyword>
<evidence type="ECO:0000256" key="4">
    <source>
        <dbReference type="ARBA" id="ARBA00013189"/>
    </source>
</evidence>
<dbReference type="GO" id="GO:0006012">
    <property type="term" value="P:galactose metabolic process"/>
    <property type="evidence" value="ECO:0007669"/>
    <property type="project" value="UniProtKB-KW"/>
</dbReference>
<gene>
    <name evidence="9" type="ORF">PHET_08070</name>
</gene>
<comment type="pathway">
    <text evidence="3">Carbohydrate metabolism; galactose metabolism.</text>
</comment>
<dbReference type="Gene3D" id="3.40.50.720">
    <property type="entry name" value="NAD(P)-binding Rossmann-like Domain"/>
    <property type="match status" value="1"/>
</dbReference>
<evidence type="ECO:0000313" key="10">
    <source>
        <dbReference type="Proteomes" id="UP000748531"/>
    </source>
</evidence>
<feature type="domain" description="NAD-dependent epimerase/dehydratase" evidence="8">
    <location>
        <begin position="9"/>
        <end position="43"/>
    </location>
</feature>
<dbReference type="SUPFAM" id="SSF51735">
    <property type="entry name" value="NAD(P)-binding Rossmann-fold domains"/>
    <property type="match status" value="1"/>
</dbReference>
<evidence type="ECO:0000256" key="6">
    <source>
        <dbReference type="ARBA" id="ARBA00023144"/>
    </source>
</evidence>
<evidence type="ECO:0000256" key="1">
    <source>
        <dbReference type="ARBA" id="ARBA00000083"/>
    </source>
</evidence>
<evidence type="ECO:0000256" key="3">
    <source>
        <dbReference type="ARBA" id="ARBA00004947"/>
    </source>
</evidence>
<dbReference type="InterPro" id="IPR001509">
    <property type="entry name" value="Epimerase_deHydtase"/>
</dbReference>